<protein>
    <submittedName>
        <fullName evidence="1">Uncharacterized protein</fullName>
    </submittedName>
</protein>
<reference evidence="1 2" key="1">
    <citation type="submission" date="2019-05" db="EMBL/GenBank/DDBJ databases">
        <title>Emergence of the Ug99 lineage of the wheat stem rust pathogen through somatic hybridization.</title>
        <authorList>
            <person name="Li F."/>
            <person name="Upadhyaya N.M."/>
            <person name="Sperschneider J."/>
            <person name="Matny O."/>
            <person name="Nguyen-Phuc H."/>
            <person name="Mago R."/>
            <person name="Raley C."/>
            <person name="Miller M.E."/>
            <person name="Silverstein K.A.T."/>
            <person name="Henningsen E."/>
            <person name="Hirsch C.D."/>
            <person name="Visser B."/>
            <person name="Pretorius Z.A."/>
            <person name="Steffenson B.J."/>
            <person name="Schwessinger B."/>
            <person name="Dodds P.N."/>
            <person name="Figueroa M."/>
        </authorList>
    </citation>
    <scope>NUCLEOTIDE SEQUENCE [LARGE SCALE GENOMIC DNA]</scope>
    <source>
        <strain evidence="1 2">Ug99</strain>
    </source>
</reference>
<name>A0A5B0SDN6_PUCGR</name>
<gene>
    <name evidence="1" type="ORF">PGTUg99_034830</name>
</gene>
<evidence type="ECO:0000313" key="2">
    <source>
        <dbReference type="Proteomes" id="UP000325313"/>
    </source>
</evidence>
<dbReference type="AlphaFoldDB" id="A0A5B0SDN6"/>
<comment type="caution">
    <text evidence="1">The sequence shown here is derived from an EMBL/GenBank/DDBJ whole genome shotgun (WGS) entry which is preliminary data.</text>
</comment>
<proteinExistence type="predicted"/>
<accession>A0A5B0SDN6</accession>
<sequence length="93" mass="10726">MCADPPPPRVWSETISTAKFLWRLSKTDPKTVVDTMITDLGVKDNINKQAMDTMREGKDQQMIERIKRLDTEEDQDRLFSPILRLKGFDGMSP</sequence>
<evidence type="ECO:0000313" key="1">
    <source>
        <dbReference type="EMBL" id="KAA1136196.1"/>
    </source>
</evidence>
<dbReference type="Proteomes" id="UP000325313">
    <property type="component" value="Unassembled WGS sequence"/>
</dbReference>
<organism evidence="1 2">
    <name type="scientific">Puccinia graminis f. sp. tritici</name>
    <dbReference type="NCBI Taxonomy" id="56615"/>
    <lineage>
        <taxon>Eukaryota</taxon>
        <taxon>Fungi</taxon>
        <taxon>Dikarya</taxon>
        <taxon>Basidiomycota</taxon>
        <taxon>Pucciniomycotina</taxon>
        <taxon>Pucciniomycetes</taxon>
        <taxon>Pucciniales</taxon>
        <taxon>Pucciniaceae</taxon>
        <taxon>Puccinia</taxon>
    </lineage>
</organism>
<dbReference type="EMBL" id="VDEP01000036">
    <property type="protein sequence ID" value="KAA1136196.1"/>
    <property type="molecule type" value="Genomic_DNA"/>
</dbReference>